<gene>
    <name evidence="3" type="ORF">SPIL2461_LOCUS14513</name>
</gene>
<evidence type="ECO:0000256" key="2">
    <source>
        <dbReference type="ARBA" id="ARBA00023043"/>
    </source>
</evidence>
<reference evidence="3" key="1">
    <citation type="submission" date="2021-02" db="EMBL/GenBank/DDBJ databases">
        <authorList>
            <person name="Dougan E. K."/>
            <person name="Rhodes N."/>
            <person name="Thang M."/>
            <person name="Chan C."/>
        </authorList>
    </citation>
    <scope>NUCLEOTIDE SEQUENCE</scope>
</reference>
<dbReference type="Pfam" id="PF00023">
    <property type="entry name" value="Ank"/>
    <property type="match status" value="1"/>
</dbReference>
<proteinExistence type="predicted"/>
<evidence type="ECO:0000313" key="3">
    <source>
        <dbReference type="EMBL" id="CAE7546855.1"/>
    </source>
</evidence>
<dbReference type="SMART" id="SM00248">
    <property type="entry name" value="ANK"/>
    <property type="match status" value="4"/>
</dbReference>
<dbReference type="Gene3D" id="1.25.40.20">
    <property type="entry name" value="Ankyrin repeat-containing domain"/>
    <property type="match status" value="2"/>
</dbReference>
<sequence length="719" mass="78881">MKPAAQRGQLRRCKLCMESVGSWSQISLMHVAAFCGYERLEEDLQLILSLKGNINARAVFDVELDYPWERRIHFAVYAGNVPGVKALLRCRAAVESRILGNAIDMMMETVIAVAVLAHLVRLPRATFDAVPDYTPLHLATALWARAGEDAVLQHQVVKVLLEHSADPTAVDLSGATCNDLRPQAKSAKEKVQQARRIGIKKGMVVATRFIVETADARRCEFVVMTDVEDPDEEDDLLQISLLPSRDGTDENRVLKIQQSCVSVLGYRFFQVCIRHLLDEGFGTPGMQSPRSLVDSPIIRSRTLDEESAVEGSLTVQDFRSGGPSKRRAVTIADLHMEEMMSDADLDLGIEPEIDLEEVVQIKLSHPLRPGKFYRKRNRVATGYLLHFAIDEMVREEDKKWRASGEEVLKYIVTSRADIHAKADVERRTNSNEYCSVTGMHIAAVGHCLPAVKTLLSLNASIESAAVFDKIPCWTPLSDAIVATIDYHNSMRHSTGQHPTVKCAKDCVIQYLLEQRANPDGCGGSGGLSCLHLAVGKNCESELVCLLVENSAVDASASLHSDVTLKTSAYVRATRAHGNRGWDRGLTPLQICDYADQVYSQKQRSEVMALLAPSLRGASFLLQDVTSMAAFSVSGANELVKRVLEESKKDSGGTAARALSTLRLRAVTGARSAEGLEPVDSIAELLEIAPTIAISVLDELLLTEPAAWPSLDCQHGTCFT</sequence>
<dbReference type="Proteomes" id="UP000649617">
    <property type="component" value="Unassembled WGS sequence"/>
</dbReference>
<keyword evidence="2" id="KW-0040">ANK repeat</keyword>
<evidence type="ECO:0000256" key="1">
    <source>
        <dbReference type="ARBA" id="ARBA00022737"/>
    </source>
</evidence>
<dbReference type="InterPro" id="IPR002110">
    <property type="entry name" value="Ankyrin_rpt"/>
</dbReference>
<dbReference type="EMBL" id="CAJNIZ010033658">
    <property type="protein sequence ID" value="CAE7546855.1"/>
    <property type="molecule type" value="Genomic_DNA"/>
</dbReference>
<dbReference type="SUPFAM" id="SSF48403">
    <property type="entry name" value="Ankyrin repeat"/>
    <property type="match status" value="1"/>
</dbReference>
<comment type="caution">
    <text evidence="3">The sequence shown here is derived from an EMBL/GenBank/DDBJ whole genome shotgun (WGS) entry which is preliminary data.</text>
</comment>
<accession>A0A812U0W3</accession>
<dbReference type="InterPro" id="IPR036770">
    <property type="entry name" value="Ankyrin_rpt-contain_sf"/>
</dbReference>
<dbReference type="OrthoDB" id="417092at2759"/>
<organism evidence="3 4">
    <name type="scientific">Symbiodinium pilosum</name>
    <name type="common">Dinoflagellate</name>
    <dbReference type="NCBI Taxonomy" id="2952"/>
    <lineage>
        <taxon>Eukaryota</taxon>
        <taxon>Sar</taxon>
        <taxon>Alveolata</taxon>
        <taxon>Dinophyceae</taxon>
        <taxon>Suessiales</taxon>
        <taxon>Symbiodiniaceae</taxon>
        <taxon>Symbiodinium</taxon>
    </lineage>
</organism>
<dbReference type="AlphaFoldDB" id="A0A812U0W3"/>
<protein>
    <submittedName>
        <fullName evidence="3">Uncharacterized protein</fullName>
    </submittedName>
</protein>
<keyword evidence="4" id="KW-1185">Reference proteome</keyword>
<dbReference type="PANTHER" id="PTHR24126">
    <property type="entry name" value="ANKYRIN REPEAT, PH AND SEC7 DOMAIN CONTAINING PROTEIN SECG-RELATED"/>
    <property type="match status" value="1"/>
</dbReference>
<keyword evidence="1" id="KW-0677">Repeat</keyword>
<name>A0A812U0W3_SYMPI</name>
<evidence type="ECO:0000313" key="4">
    <source>
        <dbReference type="Proteomes" id="UP000649617"/>
    </source>
</evidence>